<feature type="region of interest" description="Disordered" evidence="1">
    <location>
        <begin position="116"/>
        <end position="179"/>
    </location>
</feature>
<proteinExistence type="predicted"/>
<evidence type="ECO:0000256" key="2">
    <source>
        <dbReference type="SAM" id="SignalP"/>
    </source>
</evidence>
<feature type="compositionally biased region" description="Acidic residues" evidence="1">
    <location>
        <begin position="152"/>
        <end position="178"/>
    </location>
</feature>
<feature type="chain" id="PRO_5014727012" description="Secreted protein" evidence="2">
    <location>
        <begin position="24"/>
        <end position="257"/>
    </location>
</feature>
<dbReference type="EMBL" id="CP012673">
    <property type="protein sequence ID" value="AUX42559.1"/>
    <property type="molecule type" value="Genomic_DNA"/>
</dbReference>
<dbReference type="Proteomes" id="UP000238348">
    <property type="component" value="Chromosome"/>
</dbReference>
<evidence type="ECO:0000256" key="1">
    <source>
        <dbReference type="SAM" id="MobiDB-lite"/>
    </source>
</evidence>
<sequence>MLDRRTIRALSARAALLVSLAGAASCGGPSAGDYTIYRIALEEQQDEPGCFPKDESPLAEAYDSTTFRTGQTLILYLATDDDAMLDTGGLVLRGTTDDDPYRFSGQAEDVEFPFSDDVVDSDRDGIADRLDPFVDADRDGKDDSEMAKDSSVDTDGDNVDDREDDDFVDADSDGDDDRYGEIVSDMRTIATLKVNVEMTVDGSTVSGVMEQTSEQRCEGKLCPPRLDAPCLSVQRFRGIEIEDADLVLDSSSPAPTP</sequence>
<evidence type="ECO:0008006" key="5">
    <source>
        <dbReference type="Google" id="ProtNLM"/>
    </source>
</evidence>
<evidence type="ECO:0000313" key="3">
    <source>
        <dbReference type="EMBL" id="AUX42559.1"/>
    </source>
</evidence>
<dbReference type="OrthoDB" id="9829139at2"/>
<dbReference type="RefSeq" id="WP_159397098.1">
    <property type="nucleotide sequence ID" value="NZ_CP012673.1"/>
</dbReference>
<evidence type="ECO:0000313" key="4">
    <source>
        <dbReference type="Proteomes" id="UP000238348"/>
    </source>
</evidence>
<feature type="signal peptide" evidence="2">
    <location>
        <begin position="1"/>
        <end position="23"/>
    </location>
</feature>
<protein>
    <recommendedName>
        <fullName evidence="5">Secreted protein</fullName>
    </recommendedName>
</protein>
<organism evidence="3 4">
    <name type="scientific">Sorangium cellulosum</name>
    <name type="common">Polyangium cellulosum</name>
    <dbReference type="NCBI Taxonomy" id="56"/>
    <lineage>
        <taxon>Bacteria</taxon>
        <taxon>Pseudomonadati</taxon>
        <taxon>Myxococcota</taxon>
        <taxon>Polyangia</taxon>
        <taxon>Polyangiales</taxon>
        <taxon>Polyangiaceae</taxon>
        <taxon>Sorangium</taxon>
    </lineage>
</organism>
<name>A0A2L0ETF3_SORCE</name>
<reference evidence="3 4" key="1">
    <citation type="submission" date="2015-09" db="EMBL/GenBank/DDBJ databases">
        <title>Sorangium comparison.</title>
        <authorList>
            <person name="Zaburannyi N."/>
            <person name="Bunk B."/>
            <person name="Overmann J."/>
            <person name="Mueller R."/>
        </authorList>
    </citation>
    <scope>NUCLEOTIDE SEQUENCE [LARGE SCALE GENOMIC DNA]</scope>
    <source>
        <strain evidence="3 4">So ce26</strain>
    </source>
</reference>
<dbReference type="AlphaFoldDB" id="A0A2L0ETF3"/>
<dbReference type="PROSITE" id="PS51257">
    <property type="entry name" value="PROKAR_LIPOPROTEIN"/>
    <property type="match status" value="1"/>
</dbReference>
<gene>
    <name evidence="3" type="ORF">SOCE26_039920</name>
</gene>
<accession>A0A2L0ETF3</accession>
<feature type="compositionally biased region" description="Basic and acidic residues" evidence="1">
    <location>
        <begin position="120"/>
        <end position="151"/>
    </location>
</feature>
<keyword evidence="2" id="KW-0732">Signal</keyword>